<dbReference type="OrthoDB" id="9794954at2"/>
<dbReference type="NCBIfam" id="NF007206">
    <property type="entry name" value="PRK09627.1"/>
    <property type="match status" value="1"/>
</dbReference>
<dbReference type="EC" id="1.2.7.3" evidence="4"/>
<dbReference type="RefSeq" id="WP_087438583.1">
    <property type="nucleotide sequence ID" value="NZ_CP021416.1"/>
</dbReference>
<name>A0A1Y0HMV1_9BACT</name>
<evidence type="ECO:0000259" key="2">
    <source>
        <dbReference type="Pfam" id="PF01855"/>
    </source>
</evidence>
<evidence type="ECO:0000313" key="4">
    <source>
        <dbReference type="EMBL" id="ARU48655.1"/>
    </source>
</evidence>
<dbReference type="InterPro" id="IPR029061">
    <property type="entry name" value="THDP-binding"/>
</dbReference>
<dbReference type="InterPro" id="IPR009014">
    <property type="entry name" value="Transketo_C/PFOR_II"/>
</dbReference>
<gene>
    <name evidence="4" type="ORF">Sdiek1_1491</name>
</gene>
<accession>A0A1Y0HMV1</accession>
<dbReference type="InterPro" id="IPR033412">
    <property type="entry name" value="PFOR_II"/>
</dbReference>
<evidence type="ECO:0000259" key="3">
    <source>
        <dbReference type="Pfam" id="PF17147"/>
    </source>
</evidence>
<dbReference type="SUPFAM" id="SSF52922">
    <property type="entry name" value="TK C-terminal domain-like"/>
    <property type="match status" value="1"/>
</dbReference>
<dbReference type="InterPro" id="IPR052368">
    <property type="entry name" value="2-oxoacid_oxidoreductase"/>
</dbReference>
<dbReference type="FunFam" id="3.40.50.920:FF:000013">
    <property type="entry name" value="Ferredoxin oxidoreductase alpha subunit"/>
    <property type="match status" value="1"/>
</dbReference>
<organism evidence="4 5">
    <name type="scientific">Sulfurospirillum diekertiae</name>
    <dbReference type="NCBI Taxonomy" id="1854492"/>
    <lineage>
        <taxon>Bacteria</taxon>
        <taxon>Pseudomonadati</taxon>
        <taxon>Campylobacterota</taxon>
        <taxon>Epsilonproteobacteria</taxon>
        <taxon>Campylobacterales</taxon>
        <taxon>Sulfurospirillaceae</taxon>
        <taxon>Sulfurospirillum</taxon>
    </lineage>
</organism>
<dbReference type="PANTHER" id="PTHR43088">
    <property type="entry name" value="SUBUNIT OF PYRUVATE:FLAVODOXIN OXIDOREDUCTASE-RELATED"/>
    <property type="match status" value="1"/>
</dbReference>
<evidence type="ECO:0000256" key="1">
    <source>
        <dbReference type="ARBA" id="ARBA00023002"/>
    </source>
</evidence>
<sequence length="377" mass="41288">MAREVISSGNALVAKAAVECGCKFFGGYPITPSSEIAEDLSKLLPKFGGKFIQMEDEIAGICVALGASMSGTKSMTASSGPGISLKSEQIGYSFITEVPLVIVNVMRGGPSTGLPTRVSQADIGQAKYPTHGDFASISLCPGSLEEAYTETIRAFNIAEKYMTPVFILLDETLGHMHGKAILPDLAEIEKSVVKRAEFTGDPKDYKPYAAAPTEPAVLNPFFKGYHYHVTGLHHGDMGFPTEDGTICEYNIERLVNKIKTKSDDLVHYEEFMLDDADVCIIAYGSISRGAKEAVMKLRQDGIKAGLFRPITLWPSPVAKFQEIGKRFKKIMVTELNMGQYLEEIQRVMKRDDFATLHKANGRPIAPLEMVAKVKEMM</sequence>
<dbReference type="Pfam" id="PF01855">
    <property type="entry name" value="POR_N"/>
    <property type="match status" value="1"/>
</dbReference>
<dbReference type="EMBL" id="CP021416">
    <property type="protein sequence ID" value="ARU48655.1"/>
    <property type="molecule type" value="Genomic_DNA"/>
</dbReference>
<dbReference type="PANTHER" id="PTHR43088:SF1">
    <property type="entry name" value="SUBUNIT OF PYRUVATE:FLAVODOXIN OXIDOREDUCTASE"/>
    <property type="match status" value="1"/>
</dbReference>
<dbReference type="FunFam" id="3.40.50.970:FF:000022">
    <property type="entry name" value="2-oxoglutarate ferredoxin oxidoreductase alpha subunit"/>
    <property type="match status" value="1"/>
</dbReference>
<protein>
    <submittedName>
        <fullName evidence="4">2-oxoglutarate oxidoreductase subunit KorA</fullName>
        <ecNumber evidence="4">1.2.7.3</ecNumber>
    </submittedName>
</protein>
<dbReference type="InterPro" id="IPR002880">
    <property type="entry name" value="Pyrv_Fd/Flavodoxin_OxRdtase_N"/>
</dbReference>
<dbReference type="NCBIfam" id="NF006412">
    <property type="entry name" value="PRK08659.1"/>
    <property type="match status" value="1"/>
</dbReference>
<feature type="domain" description="Pyruvate flavodoxin/ferredoxin oxidoreductase pyrimidine binding" evidence="2">
    <location>
        <begin position="16"/>
        <end position="243"/>
    </location>
</feature>
<dbReference type="Gene3D" id="3.40.50.920">
    <property type="match status" value="1"/>
</dbReference>
<dbReference type="CDD" id="cd07034">
    <property type="entry name" value="TPP_PYR_PFOR_IOR-alpha_like"/>
    <property type="match status" value="1"/>
</dbReference>
<proteinExistence type="predicted"/>
<evidence type="ECO:0000313" key="5">
    <source>
        <dbReference type="Proteomes" id="UP000196005"/>
    </source>
</evidence>
<dbReference type="Proteomes" id="UP000196005">
    <property type="component" value="Chromosome"/>
</dbReference>
<dbReference type="Gene3D" id="3.40.50.970">
    <property type="match status" value="1"/>
</dbReference>
<dbReference type="SUPFAM" id="SSF52518">
    <property type="entry name" value="Thiamin diphosphate-binding fold (THDP-binding)"/>
    <property type="match status" value="1"/>
</dbReference>
<dbReference type="AlphaFoldDB" id="A0A1Y0HMV1"/>
<reference evidence="5" key="1">
    <citation type="submission" date="2017-05" db="EMBL/GenBank/DDBJ databases">
        <title>Dechlorination kinetics govern the competition between two new strains of the genus Sulfurospirillum.</title>
        <authorList>
            <person name="Buttet G.F."/>
            <person name="Murray A.M."/>
            <person name="Goris T."/>
            <person name="Burion M."/>
            <person name="Lin B."/>
            <person name="Rolle M."/>
            <person name="Maillard J."/>
        </authorList>
    </citation>
    <scope>NUCLEOTIDE SEQUENCE [LARGE SCALE GENOMIC DNA]</scope>
    <source>
        <strain evidence="5">SL2-1</strain>
    </source>
</reference>
<dbReference type="GO" id="GO:0047553">
    <property type="term" value="F:2-oxoglutarate synthase activity"/>
    <property type="evidence" value="ECO:0007669"/>
    <property type="project" value="UniProtKB-EC"/>
</dbReference>
<keyword evidence="1 4" id="KW-0560">Oxidoreductase</keyword>
<dbReference type="KEGG" id="suls:Sdiek1_1491"/>
<feature type="domain" description="Pyruvate:ferredoxin oxidoreductase core" evidence="3">
    <location>
        <begin position="276"/>
        <end position="367"/>
    </location>
</feature>
<keyword evidence="5" id="KW-1185">Reference proteome</keyword>
<dbReference type="Pfam" id="PF17147">
    <property type="entry name" value="PFOR_II"/>
    <property type="match status" value="1"/>
</dbReference>